<keyword evidence="1" id="KW-1133">Transmembrane helix</keyword>
<reference evidence="2 3" key="1">
    <citation type="journal article" date="2016" name="Nat. Commun.">
        <title>Thousands of microbial genomes shed light on interconnected biogeochemical processes in an aquifer system.</title>
        <authorList>
            <person name="Anantharaman K."/>
            <person name="Brown C.T."/>
            <person name="Hug L.A."/>
            <person name="Sharon I."/>
            <person name="Castelle C.J."/>
            <person name="Probst A.J."/>
            <person name="Thomas B.C."/>
            <person name="Singh A."/>
            <person name="Wilkins M.J."/>
            <person name="Karaoz U."/>
            <person name="Brodie E.L."/>
            <person name="Williams K.H."/>
            <person name="Hubbard S.S."/>
            <person name="Banfield J.F."/>
        </authorList>
    </citation>
    <scope>NUCLEOTIDE SEQUENCE [LARGE SCALE GENOMIC DNA]</scope>
</reference>
<evidence type="ECO:0000313" key="3">
    <source>
        <dbReference type="Proteomes" id="UP000178565"/>
    </source>
</evidence>
<evidence type="ECO:0000313" key="2">
    <source>
        <dbReference type="EMBL" id="OGE42134.1"/>
    </source>
</evidence>
<accession>A0A1F5KMR2</accession>
<gene>
    <name evidence="2" type="ORF">A3B45_00570</name>
</gene>
<comment type="caution">
    <text evidence="2">The sequence shown here is derived from an EMBL/GenBank/DDBJ whole genome shotgun (WGS) entry which is preliminary data.</text>
</comment>
<dbReference type="AlphaFoldDB" id="A0A1F5KMR2"/>
<sequence length="149" mass="17355">MNVLSIAQTILAVLWSGFIFAVGYFTRGWIERHFKRSDVKWGEKRQLAKDILAFVDEGQGTGYEVPLDHVRFKESSRLVSLSLPYSKTASKNLLSFYGTWTIFAMMNPERMKIPPHQYTDHIKMLSEKREVIDDIADDIRVEVTKWLKK</sequence>
<dbReference type="STRING" id="1797785.A3B45_00570"/>
<keyword evidence="1" id="KW-0812">Transmembrane</keyword>
<proteinExistence type="predicted"/>
<protein>
    <submittedName>
        <fullName evidence="2">Uncharacterized protein</fullName>
    </submittedName>
</protein>
<dbReference type="Proteomes" id="UP000178565">
    <property type="component" value="Unassembled WGS sequence"/>
</dbReference>
<name>A0A1F5KMR2_9BACT</name>
<dbReference type="EMBL" id="MFDM01000030">
    <property type="protein sequence ID" value="OGE42134.1"/>
    <property type="molecule type" value="Genomic_DNA"/>
</dbReference>
<evidence type="ECO:0000256" key="1">
    <source>
        <dbReference type="SAM" id="Phobius"/>
    </source>
</evidence>
<keyword evidence="1" id="KW-0472">Membrane</keyword>
<feature type="transmembrane region" description="Helical" evidence="1">
    <location>
        <begin position="6"/>
        <end position="26"/>
    </location>
</feature>
<organism evidence="2 3">
    <name type="scientific">Candidatus Daviesbacteria bacterium RIFCSPLOWO2_01_FULL_39_12</name>
    <dbReference type="NCBI Taxonomy" id="1797785"/>
    <lineage>
        <taxon>Bacteria</taxon>
        <taxon>Candidatus Daviesiibacteriota</taxon>
    </lineage>
</organism>